<dbReference type="AlphaFoldDB" id="A0A6J4UDE0"/>
<dbReference type="InterPro" id="IPR011335">
    <property type="entry name" value="Restrct_endonuc-II-like"/>
</dbReference>
<evidence type="ECO:0000313" key="2">
    <source>
        <dbReference type="EMBL" id="CAA9547434.1"/>
    </source>
</evidence>
<dbReference type="PANTHER" id="PTHR34107:SF2">
    <property type="entry name" value="SLL0888 PROTEIN"/>
    <property type="match status" value="1"/>
</dbReference>
<protein>
    <recommendedName>
        <fullName evidence="1">Putative restriction endonuclease domain-containing protein</fullName>
    </recommendedName>
</protein>
<organism evidence="2">
    <name type="scientific">uncultured Thermomicrobiales bacterium</name>
    <dbReference type="NCBI Taxonomy" id="1645740"/>
    <lineage>
        <taxon>Bacteria</taxon>
        <taxon>Pseudomonadati</taxon>
        <taxon>Thermomicrobiota</taxon>
        <taxon>Thermomicrobia</taxon>
        <taxon>Thermomicrobiales</taxon>
        <taxon>environmental samples</taxon>
    </lineage>
</organism>
<name>A0A6J4UDE0_9BACT</name>
<sequence length="186" mass="21443">MLIARTYEQIALDEPERRWELVDGELRAKPDMSVDHNYVMYELTRQLAIQLDPSRFQYRMNTALTHHSAENVFVPDVLVVPVALVDSFVGRSSRFEVYAEPLPFVVEVWSPSTGSSDVAAKLPRYQERGDLEFWQIHALAPCVMVWRRQADGSYRDAHLVSRTVALHGLPDIRIDLDRMFGTMPLR</sequence>
<dbReference type="PANTHER" id="PTHR34107">
    <property type="entry name" value="SLL0198 PROTEIN-RELATED"/>
    <property type="match status" value="1"/>
</dbReference>
<dbReference type="EMBL" id="CADCWE010000170">
    <property type="protein sequence ID" value="CAA9547434.1"/>
    <property type="molecule type" value="Genomic_DNA"/>
</dbReference>
<reference evidence="2" key="1">
    <citation type="submission" date="2020-02" db="EMBL/GenBank/DDBJ databases">
        <authorList>
            <person name="Meier V. D."/>
        </authorList>
    </citation>
    <scope>NUCLEOTIDE SEQUENCE</scope>
    <source>
        <strain evidence="2">AVDCRST_MAG73</strain>
    </source>
</reference>
<dbReference type="SUPFAM" id="SSF52980">
    <property type="entry name" value="Restriction endonuclease-like"/>
    <property type="match status" value="1"/>
</dbReference>
<dbReference type="Pfam" id="PF05685">
    <property type="entry name" value="Uma2"/>
    <property type="match status" value="1"/>
</dbReference>
<proteinExistence type="predicted"/>
<feature type="domain" description="Putative restriction endonuclease" evidence="1">
    <location>
        <begin position="6"/>
        <end position="173"/>
    </location>
</feature>
<dbReference type="InterPro" id="IPR012296">
    <property type="entry name" value="Nuclease_put_TT1808"/>
</dbReference>
<accession>A0A6J4UDE0</accession>
<dbReference type="Gene3D" id="3.90.1570.10">
    <property type="entry name" value="tt1808, chain A"/>
    <property type="match status" value="1"/>
</dbReference>
<dbReference type="InterPro" id="IPR008538">
    <property type="entry name" value="Uma2"/>
</dbReference>
<dbReference type="CDD" id="cd06260">
    <property type="entry name" value="DUF820-like"/>
    <property type="match status" value="1"/>
</dbReference>
<evidence type="ECO:0000259" key="1">
    <source>
        <dbReference type="Pfam" id="PF05685"/>
    </source>
</evidence>
<gene>
    <name evidence="2" type="ORF">AVDCRST_MAG73-2553</name>
</gene>